<evidence type="ECO:0000313" key="3">
    <source>
        <dbReference type="Proteomes" id="UP001164929"/>
    </source>
</evidence>
<evidence type="ECO:0000256" key="1">
    <source>
        <dbReference type="SAM" id="MobiDB-lite"/>
    </source>
</evidence>
<evidence type="ECO:0000313" key="2">
    <source>
        <dbReference type="EMBL" id="KAJ6984973.1"/>
    </source>
</evidence>
<dbReference type="EMBL" id="JAQIZT010000009">
    <property type="protein sequence ID" value="KAJ6984973.1"/>
    <property type="molecule type" value="Genomic_DNA"/>
</dbReference>
<reference evidence="2" key="1">
    <citation type="journal article" date="2023" name="Mol. Ecol. Resour.">
        <title>Chromosome-level genome assembly of a triploid poplar Populus alba 'Berolinensis'.</title>
        <authorList>
            <person name="Chen S."/>
            <person name="Yu Y."/>
            <person name="Wang X."/>
            <person name="Wang S."/>
            <person name="Zhang T."/>
            <person name="Zhou Y."/>
            <person name="He R."/>
            <person name="Meng N."/>
            <person name="Wang Y."/>
            <person name="Liu W."/>
            <person name="Liu Z."/>
            <person name="Liu J."/>
            <person name="Guo Q."/>
            <person name="Huang H."/>
            <person name="Sederoff R.R."/>
            <person name="Wang G."/>
            <person name="Qu G."/>
            <person name="Chen S."/>
        </authorList>
    </citation>
    <scope>NUCLEOTIDE SEQUENCE</scope>
    <source>
        <strain evidence="2">SC-2020</strain>
    </source>
</reference>
<keyword evidence="3" id="KW-1185">Reference proteome</keyword>
<name>A0AAD6MGA2_9ROSI</name>
<protein>
    <submittedName>
        <fullName evidence="2">Uncharacterized protein</fullName>
    </submittedName>
</protein>
<sequence length="154" mass="17322">MEAEPKKVNCDMKLNGLSKMSPIESVSVRNKQNNVGPENRPRVCHGEPSSLSEDEFFGRMRNLQLMDSNGIMVREITSQKDSDYQFTDEDCTRLYSLRECISFVSDAPLLRGKKFSSSWQPIAFALDVVRLGRVPLAMVVQTMFMTSCDSAACP</sequence>
<dbReference type="AlphaFoldDB" id="A0AAD6MGA2"/>
<dbReference type="Proteomes" id="UP001164929">
    <property type="component" value="Chromosome 9"/>
</dbReference>
<feature type="region of interest" description="Disordered" evidence="1">
    <location>
        <begin position="29"/>
        <end position="49"/>
    </location>
</feature>
<accession>A0AAD6MGA2</accession>
<organism evidence="2 3">
    <name type="scientific">Populus alba x Populus x berolinensis</name>
    <dbReference type="NCBI Taxonomy" id="444605"/>
    <lineage>
        <taxon>Eukaryota</taxon>
        <taxon>Viridiplantae</taxon>
        <taxon>Streptophyta</taxon>
        <taxon>Embryophyta</taxon>
        <taxon>Tracheophyta</taxon>
        <taxon>Spermatophyta</taxon>
        <taxon>Magnoliopsida</taxon>
        <taxon>eudicotyledons</taxon>
        <taxon>Gunneridae</taxon>
        <taxon>Pentapetalae</taxon>
        <taxon>rosids</taxon>
        <taxon>fabids</taxon>
        <taxon>Malpighiales</taxon>
        <taxon>Salicaceae</taxon>
        <taxon>Saliceae</taxon>
        <taxon>Populus</taxon>
    </lineage>
</organism>
<gene>
    <name evidence="2" type="ORF">NC653_023077</name>
</gene>
<proteinExistence type="predicted"/>
<comment type="caution">
    <text evidence="2">The sequence shown here is derived from an EMBL/GenBank/DDBJ whole genome shotgun (WGS) entry which is preliminary data.</text>
</comment>